<keyword evidence="3" id="KW-1185">Reference proteome</keyword>
<dbReference type="PANTHER" id="PTHR24051:SF9">
    <property type="entry name" value="FIBRONECTIN TYPE-III DOMAIN-CONTAINING PROTEIN"/>
    <property type="match status" value="1"/>
</dbReference>
<accession>A0A915JU51</accession>
<keyword evidence="1" id="KW-0677">Repeat</keyword>
<keyword evidence="2" id="KW-1015">Disulfide bond</keyword>
<dbReference type="Gene3D" id="2.60.40.10">
    <property type="entry name" value="Immunoglobulins"/>
    <property type="match status" value="1"/>
</dbReference>
<dbReference type="InterPro" id="IPR003961">
    <property type="entry name" value="FN3_dom"/>
</dbReference>
<dbReference type="SUPFAM" id="SSF49265">
    <property type="entry name" value="Fibronectin type III"/>
    <property type="match status" value="2"/>
</dbReference>
<protein>
    <submittedName>
        <fullName evidence="4">Uncharacterized protein</fullName>
    </submittedName>
</protein>
<dbReference type="InterPro" id="IPR051622">
    <property type="entry name" value="R-tyr_protein_phosphatases"/>
</dbReference>
<sequence>MSQSAHFQNVYDKINPPVVGSREYLNENDYESNHLLADQFLIEILELTAMSETEAGVRWASLDHQPKVQGYRLENFISYISYTREAAMDSWQHRDIRNRNQNHTFIENLHNRATYQFCVQALIDDKKVSECASHRSLELKPIFVVTDLEGEMIEDKIARLTWNYSGPNPATFEISYDLDKTYRMHNGTIRVLHYTVPYKNTRDLHVEVTGLRYYINYTFKVSVNYNNRVYLPQRKFLATGIELPPNFEPPKIVDVSRKDVKLKLNAAADENGPVQLYWLIVAPSNYSKNFTDNIDNVELQSENDNLYIAAEFSQNELWSFPHQTLSIGDGKTYNGRFGGTYFNRPLSYGRRYKAFLRAFIGRPGGRNDKVGEAVQKNTQLLITACKFHCDVRIFTFI</sequence>
<organism evidence="3 4">
    <name type="scientific">Romanomermis culicivorax</name>
    <name type="common">Nematode worm</name>
    <dbReference type="NCBI Taxonomy" id="13658"/>
    <lineage>
        <taxon>Eukaryota</taxon>
        <taxon>Metazoa</taxon>
        <taxon>Ecdysozoa</taxon>
        <taxon>Nematoda</taxon>
        <taxon>Enoplea</taxon>
        <taxon>Dorylaimia</taxon>
        <taxon>Mermithida</taxon>
        <taxon>Mermithoidea</taxon>
        <taxon>Mermithidae</taxon>
        <taxon>Romanomermis</taxon>
    </lineage>
</organism>
<evidence type="ECO:0000313" key="4">
    <source>
        <dbReference type="WBParaSite" id="nRc.2.0.1.t29589-RA"/>
    </source>
</evidence>
<reference evidence="4" key="1">
    <citation type="submission" date="2022-11" db="UniProtKB">
        <authorList>
            <consortium name="WormBaseParasite"/>
        </authorList>
    </citation>
    <scope>IDENTIFICATION</scope>
</reference>
<evidence type="ECO:0000256" key="1">
    <source>
        <dbReference type="ARBA" id="ARBA00022737"/>
    </source>
</evidence>
<evidence type="ECO:0000313" key="3">
    <source>
        <dbReference type="Proteomes" id="UP000887565"/>
    </source>
</evidence>
<dbReference type="InterPro" id="IPR013783">
    <property type="entry name" value="Ig-like_fold"/>
</dbReference>
<proteinExistence type="predicted"/>
<dbReference type="AlphaFoldDB" id="A0A915JU51"/>
<evidence type="ECO:0000256" key="2">
    <source>
        <dbReference type="ARBA" id="ARBA00023157"/>
    </source>
</evidence>
<dbReference type="InterPro" id="IPR036116">
    <property type="entry name" value="FN3_sf"/>
</dbReference>
<dbReference type="CDD" id="cd00063">
    <property type="entry name" value="FN3"/>
    <property type="match status" value="1"/>
</dbReference>
<dbReference type="PANTHER" id="PTHR24051">
    <property type="entry name" value="SUSHI DOMAIN-CONTAINING PROTEIN 1"/>
    <property type="match status" value="1"/>
</dbReference>
<dbReference type="WBParaSite" id="nRc.2.0.1.t29589-RA">
    <property type="protein sequence ID" value="nRc.2.0.1.t29589-RA"/>
    <property type="gene ID" value="nRc.2.0.1.g29589"/>
</dbReference>
<name>A0A915JU51_ROMCU</name>
<dbReference type="Proteomes" id="UP000887565">
    <property type="component" value="Unplaced"/>
</dbReference>